<evidence type="ECO:0000313" key="2">
    <source>
        <dbReference type="EMBL" id="ALO14728.1"/>
    </source>
</evidence>
<evidence type="ECO:0000256" key="1">
    <source>
        <dbReference type="SAM" id="Phobius"/>
    </source>
</evidence>
<dbReference type="RefSeq" id="WP_057952244.1">
    <property type="nucleotide sequence ID" value="NZ_CP013118.1"/>
</dbReference>
<dbReference type="Pfam" id="PF04306">
    <property type="entry name" value="DUF456"/>
    <property type="match status" value="1"/>
</dbReference>
<dbReference type="Proteomes" id="UP000064893">
    <property type="component" value="Chromosome"/>
</dbReference>
<name>A0A0S2HXF8_9BACT</name>
<accession>A0A0S2HXF8</accession>
<dbReference type="EMBL" id="CP013118">
    <property type="protein sequence ID" value="ALO14728.1"/>
    <property type="molecule type" value="Genomic_DNA"/>
</dbReference>
<keyword evidence="1" id="KW-0472">Membrane</keyword>
<evidence type="ECO:0000313" key="3">
    <source>
        <dbReference type="Proteomes" id="UP000064893"/>
    </source>
</evidence>
<feature type="transmembrane region" description="Helical" evidence="1">
    <location>
        <begin position="51"/>
        <end position="72"/>
    </location>
</feature>
<reference evidence="2 3" key="1">
    <citation type="submission" date="2015-11" db="EMBL/GenBank/DDBJ databases">
        <title>Description and complete genome sequence of a novel strain predominating in hypersaline microbial mats and representing a new family of the Bacteriodetes phylum.</title>
        <authorList>
            <person name="Spring S."/>
            <person name="Bunk B."/>
            <person name="Sproer C."/>
            <person name="Klenk H.-P."/>
        </authorList>
    </citation>
    <scope>NUCLEOTIDE SEQUENCE [LARGE SCALE GENOMIC DNA]</scope>
    <source>
        <strain evidence="2 3">L21-Spi-D4</strain>
    </source>
</reference>
<dbReference type="AlphaFoldDB" id="A0A0S2HXF8"/>
<dbReference type="PANTHER" id="PTHR39165">
    <property type="entry name" value="IG HYPOTHETICAL 17883"/>
    <property type="match status" value="1"/>
</dbReference>
<dbReference type="PANTHER" id="PTHR39165:SF1">
    <property type="entry name" value="DUF456 DOMAIN-CONTAINING PROTEIN"/>
    <property type="match status" value="1"/>
</dbReference>
<organism evidence="2 3">
    <name type="scientific">Salinivirga cyanobacteriivorans</name>
    <dbReference type="NCBI Taxonomy" id="1307839"/>
    <lineage>
        <taxon>Bacteria</taxon>
        <taxon>Pseudomonadati</taxon>
        <taxon>Bacteroidota</taxon>
        <taxon>Bacteroidia</taxon>
        <taxon>Bacteroidales</taxon>
        <taxon>Salinivirgaceae</taxon>
        <taxon>Salinivirga</taxon>
    </lineage>
</organism>
<keyword evidence="3" id="KW-1185">Reference proteome</keyword>
<dbReference type="KEGG" id="blq:L21SP5_01062"/>
<dbReference type="PATRIC" id="fig|1307839.3.peg.1150"/>
<gene>
    <name evidence="2" type="ORF">L21SP5_01062</name>
</gene>
<dbReference type="OrthoDB" id="9808460at2"/>
<sequence>MVEFLLIVLAALLLLIGLIGCILPVIPGPPISFVGLLVLEATEKVDFSNNLLLLMFALAAIVTVLDYIIPIWGTKKFGGTRAGVIGSTLGLIFGLIFFPPIGIIIGPFAGAVIGEMIQKDDFNNALKSGIGSFIGFLLGTGMKLVVSSIMIYYFFKEVFA</sequence>
<keyword evidence="1" id="KW-1133">Transmembrane helix</keyword>
<protein>
    <recommendedName>
        <fullName evidence="4">DUF456 domain-containing protein</fullName>
    </recommendedName>
</protein>
<dbReference type="STRING" id="1307839.L21SP5_01062"/>
<feature type="transmembrane region" description="Helical" evidence="1">
    <location>
        <begin position="133"/>
        <end position="155"/>
    </location>
</feature>
<evidence type="ECO:0008006" key="4">
    <source>
        <dbReference type="Google" id="ProtNLM"/>
    </source>
</evidence>
<dbReference type="InterPro" id="IPR007403">
    <property type="entry name" value="DUF456"/>
</dbReference>
<proteinExistence type="predicted"/>
<feature type="transmembrane region" description="Helical" evidence="1">
    <location>
        <begin position="84"/>
        <end position="113"/>
    </location>
</feature>
<keyword evidence="1" id="KW-0812">Transmembrane</keyword>